<dbReference type="Proteomes" id="UP000825002">
    <property type="component" value="Unassembled WGS sequence"/>
</dbReference>
<feature type="chain" id="PRO_5047283738" evidence="5">
    <location>
        <begin position="25"/>
        <end position="318"/>
    </location>
</feature>
<keyword evidence="5" id="KW-0732">Signal</keyword>
<dbReference type="SUPFAM" id="SSF53822">
    <property type="entry name" value="Periplasmic binding protein-like I"/>
    <property type="match status" value="1"/>
</dbReference>
<evidence type="ECO:0000256" key="4">
    <source>
        <dbReference type="ARBA" id="ARBA00023136"/>
    </source>
</evidence>
<evidence type="ECO:0000256" key="3">
    <source>
        <dbReference type="ARBA" id="ARBA00022989"/>
    </source>
</evidence>
<gene>
    <name evidence="7" type="primary">GRIK3</name>
    <name evidence="7" type="ORF">GZH46_03099</name>
</gene>
<feature type="non-terminal residue" evidence="7">
    <location>
        <position position="318"/>
    </location>
</feature>
<evidence type="ECO:0000313" key="7">
    <source>
        <dbReference type="EMBL" id="KAG9508409.1"/>
    </source>
</evidence>
<comment type="subcellular location">
    <subcellularLocation>
        <location evidence="1">Membrane</location>
    </subcellularLocation>
</comment>
<keyword evidence="2" id="KW-0812">Transmembrane</keyword>
<dbReference type="Pfam" id="PF01094">
    <property type="entry name" value="ANF_receptor"/>
    <property type="match status" value="1"/>
</dbReference>
<feature type="domain" description="Receptor ligand binding region" evidence="6">
    <location>
        <begin position="50"/>
        <end position="299"/>
    </location>
</feature>
<keyword evidence="7" id="KW-0675">Receptor</keyword>
<comment type="caution">
    <text evidence="7">The sequence shown here is derived from an EMBL/GenBank/DDBJ whole genome shotgun (WGS) entry which is preliminary data.</text>
</comment>
<evidence type="ECO:0000256" key="2">
    <source>
        <dbReference type="ARBA" id="ARBA00022692"/>
    </source>
</evidence>
<evidence type="ECO:0000313" key="8">
    <source>
        <dbReference type="Proteomes" id="UP000825002"/>
    </source>
</evidence>
<sequence>MMGHNDYLNFILSCIISLLLVILARSPDSYATAALDEIRIGVIMKDDRLHDALNRAVDKVNADPSILFGTKLVPLIETVDSENTFDASRAVCRLLEQRVWAIIGPESPYLTPIIQSITANYQIPFITISWQFASSLGSNQTTGVSSLLPLSSKWSSSWPSVAHNFSVHFYPHVDQLSVAYYDLVRYKNWKSFTIIYDSTEDLVKIKDVLQATFSDTTEHLMMHCVDLASEEYSKGSRQLGSASDEPNDVLSYRKLMKDLRKLGVENVLLSVSVTKINKILREASKVGLLSVYNDYVVTNLDVHKLNLSSFQPLMTNIS</sequence>
<evidence type="ECO:0000259" key="6">
    <source>
        <dbReference type="Pfam" id="PF01094"/>
    </source>
</evidence>
<accession>A0ABQ7S4S1</accession>
<keyword evidence="8" id="KW-1185">Reference proteome</keyword>
<evidence type="ECO:0000256" key="1">
    <source>
        <dbReference type="ARBA" id="ARBA00004370"/>
    </source>
</evidence>
<dbReference type="EMBL" id="JAIFTH010002320">
    <property type="protein sequence ID" value="KAG9508409.1"/>
    <property type="molecule type" value="Genomic_DNA"/>
</dbReference>
<dbReference type="InterPro" id="IPR028082">
    <property type="entry name" value="Peripla_BP_I"/>
</dbReference>
<protein>
    <submittedName>
        <fullName evidence="7">Glutamate receptor ionotropic, kainate 3</fullName>
    </submittedName>
</protein>
<dbReference type="Gene3D" id="3.40.50.2300">
    <property type="match status" value="2"/>
</dbReference>
<organism evidence="7 8">
    <name type="scientific">Fragariocoptes setiger</name>
    <dbReference type="NCBI Taxonomy" id="1670756"/>
    <lineage>
        <taxon>Eukaryota</taxon>
        <taxon>Metazoa</taxon>
        <taxon>Ecdysozoa</taxon>
        <taxon>Arthropoda</taxon>
        <taxon>Chelicerata</taxon>
        <taxon>Arachnida</taxon>
        <taxon>Acari</taxon>
        <taxon>Acariformes</taxon>
        <taxon>Trombidiformes</taxon>
        <taxon>Prostigmata</taxon>
        <taxon>Eupodina</taxon>
        <taxon>Eriophyoidea</taxon>
        <taxon>Phytoptidae</taxon>
        <taxon>Fragariocoptes</taxon>
    </lineage>
</organism>
<reference evidence="7 8" key="1">
    <citation type="submission" date="2020-10" db="EMBL/GenBank/DDBJ databases">
        <authorList>
            <person name="Klimov P.B."/>
            <person name="Dyachkov S.M."/>
            <person name="Chetverikov P.E."/>
        </authorList>
    </citation>
    <scope>NUCLEOTIDE SEQUENCE [LARGE SCALE GENOMIC DNA]</scope>
    <source>
        <strain evidence="7">BMOC 18-1129-001#AD2665</strain>
        <tissue evidence="7">Entire mites</tissue>
    </source>
</reference>
<name>A0ABQ7S4S1_9ACAR</name>
<proteinExistence type="predicted"/>
<keyword evidence="3" id="KW-1133">Transmembrane helix</keyword>
<feature type="signal peptide" evidence="5">
    <location>
        <begin position="1"/>
        <end position="24"/>
    </location>
</feature>
<keyword evidence="4" id="KW-0472">Membrane</keyword>
<evidence type="ECO:0000256" key="5">
    <source>
        <dbReference type="SAM" id="SignalP"/>
    </source>
</evidence>
<dbReference type="InterPro" id="IPR001828">
    <property type="entry name" value="ANF_lig-bd_rcpt"/>
</dbReference>